<evidence type="ECO:0000259" key="7">
    <source>
        <dbReference type="PROSITE" id="PS50893"/>
    </source>
</evidence>
<dbReference type="GO" id="GO:0015421">
    <property type="term" value="F:ABC-type oligopeptide transporter activity"/>
    <property type="evidence" value="ECO:0007669"/>
    <property type="project" value="TreeGrafter"/>
</dbReference>
<dbReference type="GO" id="GO:0016887">
    <property type="term" value="F:ATP hydrolysis activity"/>
    <property type="evidence" value="ECO:0007669"/>
    <property type="project" value="InterPro"/>
</dbReference>
<feature type="domain" description="ABC transporter" evidence="7">
    <location>
        <begin position="349"/>
        <end position="578"/>
    </location>
</feature>
<dbReference type="Pfam" id="PF00664">
    <property type="entry name" value="ABC_membrane"/>
    <property type="match status" value="1"/>
</dbReference>
<dbReference type="PROSITE" id="PS50893">
    <property type="entry name" value="ABC_TRANSPORTER_2"/>
    <property type="match status" value="1"/>
</dbReference>
<dbReference type="InterPro" id="IPR003439">
    <property type="entry name" value="ABC_transporter-like_ATP-bd"/>
</dbReference>
<dbReference type="InterPro" id="IPR036640">
    <property type="entry name" value="ABC1_TM_sf"/>
</dbReference>
<feature type="transmembrane region" description="Helical" evidence="6">
    <location>
        <begin position="133"/>
        <end position="155"/>
    </location>
</feature>
<dbReference type="CDD" id="cd07346">
    <property type="entry name" value="ABC_6TM_exporters"/>
    <property type="match status" value="1"/>
</dbReference>
<dbReference type="PANTHER" id="PTHR43394">
    <property type="entry name" value="ATP-DEPENDENT PERMEASE MDL1, MITOCHONDRIAL"/>
    <property type="match status" value="1"/>
</dbReference>
<accession>A0A0S4QIK7</accession>
<dbReference type="InterPro" id="IPR017871">
    <property type="entry name" value="ABC_transporter-like_CS"/>
</dbReference>
<feature type="region of interest" description="Disordered" evidence="5">
    <location>
        <begin position="319"/>
        <end position="347"/>
    </location>
</feature>
<feature type="compositionally biased region" description="Acidic residues" evidence="5">
    <location>
        <begin position="331"/>
        <end position="340"/>
    </location>
</feature>
<feature type="transmembrane region" description="Helical" evidence="6">
    <location>
        <begin position="56"/>
        <end position="74"/>
    </location>
</feature>
<proteinExistence type="predicted"/>
<dbReference type="InterPro" id="IPR039421">
    <property type="entry name" value="Type_1_exporter"/>
</dbReference>
<dbReference type="GO" id="GO:0005524">
    <property type="term" value="F:ATP binding"/>
    <property type="evidence" value="ECO:0007669"/>
    <property type="project" value="UniProtKB-KW"/>
</dbReference>
<dbReference type="PROSITE" id="PS50929">
    <property type="entry name" value="ABC_TM1F"/>
    <property type="match status" value="1"/>
</dbReference>
<evidence type="ECO:0000259" key="8">
    <source>
        <dbReference type="PROSITE" id="PS50929"/>
    </source>
</evidence>
<dbReference type="PANTHER" id="PTHR43394:SF1">
    <property type="entry name" value="ATP-BINDING CASSETTE SUB-FAMILY B MEMBER 10, MITOCHONDRIAL"/>
    <property type="match status" value="1"/>
</dbReference>
<evidence type="ECO:0000256" key="4">
    <source>
        <dbReference type="ARBA" id="ARBA00023136"/>
    </source>
</evidence>
<feature type="transmembrane region" description="Helical" evidence="6">
    <location>
        <begin position="20"/>
        <end position="44"/>
    </location>
</feature>
<dbReference type="InterPro" id="IPR011527">
    <property type="entry name" value="ABC1_TM_dom"/>
</dbReference>
<evidence type="ECO:0000313" key="10">
    <source>
        <dbReference type="Proteomes" id="UP000198802"/>
    </source>
</evidence>
<evidence type="ECO:0000256" key="2">
    <source>
        <dbReference type="ARBA" id="ARBA00022692"/>
    </source>
</evidence>
<dbReference type="Gene3D" id="3.40.50.300">
    <property type="entry name" value="P-loop containing nucleotide triphosphate hydrolases"/>
    <property type="match status" value="1"/>
</dbReference>
<evidence type="ECO:0000256" key="3">
    <source>
        <dbReference type="ARBA" id="ARBA00022989"/>
    </source>
</evidence>
<feature type="transmembrane region" description="Helical" evidence="6">
    <location>
        <begin position="246"/>
        <end position="267"/>
    </location>
</feature>
<keyword evidence="4 6" id="KW-0472">Membrane</keyword>
<evidence type="ECO:0000256" key="5">
    <source>
        <dbReference type="SAM" id="MobiDB-lite"/>
    </source>
</evidence>
<feature type="domain" description="ABC transmembrane type-1" evidence="8">
    <location>
        <begin position="20"/>
        <end position="302"/>
    </location>
</feature>
<dbReference type="Gene3D" id="1.20.1560.10">
    <property type="entry name" value="ABC transporter type 1, transmembrane domain"/>
    <property type="match status" value="1"/>
</dbReference>
<dbReference type="Pfam" id="PF00005">
    <property type="entry name" value="ABC_tran"/>
    <property type="match status" value="1"/>
</dbReference>
<reference evidence="10" key="1">
    <citation type="submission" date="2015-11" db="EMBL/GenBank/DDBJ databases">
        <authorList>
            <person name="Varghese N."/>
        </authorList>
    </citation>
    <scope>NUCLEOTIDE SEQUENCE [LARGE SCALE GENOMIC DNA]</scope>
    <source>
        <strain evidence="10">DSM 45899</strain>
    </source>
</reference>
<protein>
    <submittedName>
        <fullName evidence="9">Putative ABC transport system ATP-binding protein</fullName>
    </submittedName>
</protein>
<name>A0A0S4QIK7_9ACTN</name>
<dbReference type="Proteomes" id="UP000198802">
    <property type="component" value="Unassembled WGS sequence"/>
</dbReference>
<evidence type="ECO:0000313" key="9">
    <source>
        <dbReference type="EMBL" id="CUU54620.1"/>
    </source>
</evidence>
<sequence length="578" mass="58742">MSTGTRTLRRSIRAHGGRILAAAALFVGYQTGEALVPVLIGVIIDRATAAGDARSLLFWLGVLLADFAFLSLCWRSGMRVALFAGVRADRAFRLAVTGRLLDERGTAGAADLPAGALVSIATADVRRMTMVNFLLPHGVAAMVGAVVAGVALVIVSVPLGLLVLVGTPVLLAAARWLAVPLERRAEQQQDRAAHAAGVAVDLIRGIRVLKGLGVEVAGRARYRDVSRASLAATLPTTRAEAGHTSALTALTGLFLALVALVGGRLAAKGEITVGELVSAVGLAQFLLTPLTTFGEIIAALAAGRASAARVGAVLDDEGRVPAASARTPAGDSDDNSDDSGDGGGHLGTPAREKIVLSGVRGPGLDGVDLTVAAGGLVCVVTTDPAAATTLVRCLAGEAEPEAGHILLDGTPLGTLAPAAVRRAMLVPPHDGSLFEGSLRENIAAGRPGDVTRAARAARADQVAAALPGGLDGAVAERGRSLSGGQRQRVALARALHADPPVLVLHEPTTAVDTVTEMEIAAGLRELRAGRTTLIVTTSPALLTAADQVVLVENGRVTATGAHDALARSSAGYREAVLA</sequence>
<dbReference type="EMBL" id="FAOZ01000003">
    <property type="protein sequence ID" value="CUU54620.1"/>
    <property type="molecule type" value="Genomic_DNA"/>
</dbReference>
<evidence type="ECO:0000256" key="6">
    <source>
        <dbReference type="SAM" id="Phobius"/>
    </source>
</evidence>
<feature type="transmembrane region" description="Helical" evidence="6">
    <location>
        <begin position="161"/>
        <end position="178"/>
    </location>
</feature>
<keyword evidence="2 6" id="KW-0812">Transmembrane</keyword>
<keyword evidence="10" id="KW-1185">Reference proteome</keyword>
<gene>
    <name evidence="9" type="ORF">Ga0074812_103110</name>
</gene>
<keyword evidence="3 6" id="KW-1133">Transmembrane helix</keyword>
<dbReference type="InterPro" id="IPR027417">
    <property type="entry name" value="P-loop_NTPase"/>
</dbReference>
<dbReference type="PROSITE" id="PS00211">
    <property type="entry name" value="ABC_TRANSPORTER_1"/>
    <property type="match status" value="1"/>
</dbReference>
<dbReference type="AlphaFoldDB" id="A0A0S4QIK7"/>
<dbReference type="GO" id="GO:0005886">
    <property type="term" value="C:plasma membrane"/>
    <property type="evidence" value="ECO:0007669"/>
    <property type="project" value="UniProtKB-SubCell"/>
</dbReference>
<evidence type="ECO:0000256" key="1">
    <source>
        <dbReference type="ARBA" id="ARBA00004651"/>
    </source>
</evidence>
<comment type="subcellular location">
    <subcellularLocation>
        <location evidence="1">Cell membrane</location>
        <topology evidence="1">Multi-pass membrane protein</topology>
    </subcellularLocation>
</comment>
<keyword evidence="9" id="KW-0547">Nucleotide-binding</keyword>
<dbReference type="SUPFAM" id="SSF90123">
    <property type="entry name" value="ABC transporter transmembrane region"/>
    <property type="match status" value="1"/>
</dbReference>
<dbReference type="SUPFAM" id="SSF52540">
    <property type="entry name" value="P-loop containing nucleoside triphosphate hydrolases"/>
    <property type="match status" value="1"/>
</dbReference>
<dbReference type="RefSeq" id="WP_242666089.1">
    <property type="nucleotide sequence ID" value="NZ_FAOZ01000003.1"/>
</dbReference>
<organism evidence="9 10">
    <name type="scientific">Parafrankia irregularis</name>
    <dbReference type="NCBI Taxonomy" id="795642"/>
    <lineage>
        <taxon>Bacteria</taxon>
        <taxon>Bacillati</taxon>
        <taxon>Actinomycetota</taxon>
        <taxon>Actinomycetes</taxon>
        <taxon>Frankiales</taxon>
        <taxon>Frankiaceae</taxon>
        <taxon>Parafrankia</taxon>
    </lineage>
</organism>
<keyword evidence="9" id="KW-0067">ATP-binding</keyword>